<dbReference type="Proteomes" id="UP000580910">
    <property type="component" value="Unassembled WGS sequence"/>
</dbReference>
<sequence length="162" mass="16857">MTVDPPEGEPSGGHLRPTSGGVLVGWAIVGLVGGWLLHGYAERYMAAAPVVTWAQPLALLLVAAILGTTAWLTYRSIHVHHQRPEAHRMVNRLVLARACALVGALMAGGYAGYALSWLGVQGDLASQRAWRSAAAAAAGVAIAITAVLLERACRVGSDGDDT</sequence>
<protein>
    <submittedName>
        <fullName evidence="2">Putative membrane protein</fullName>
    </submittedName>
</protein>
<feature type="transmembrane region" description="Helical" evidence="1">
    <location>
        <begin position="129"/>
        <end position="149"/>
    </location>
</feature>
<dbReference type="Pfam" id="PF11377">
    <property type="entry name" value="DUF3180"/>
    <property type="match status" value="1"/>
</dbReference>
<proteinExistence type="predicted"/>
<dbReference type="EMBL" id="JACGXA010000001">
    <property type="protein sequence ID" value="MBA8805218.1"/>
    <property type="molecule type" value="Genomic_DNA"/>
</dbReference>
<reference evidence="2 3" key="1">
    <citation type="submission" date="2020-07" db="EMBL/GenBank/DDBJ databases">
        <title>Sequencing the genomes of 1000 actinobacteria strains.</title>
        <authorList>
            <person name="Klenk H.-P."/>
        </authorList>
    </citation>
    <scope>NUCLEOTIDE SEQUENCE [LARGE SCALE GENOMIC DNA]</scope>
    <source>
        <strain evidence="2 3">DSM 21349</strain>
    </source>
</reference>
<feature type="transmembrane region" description="Helical" evidence="1">
    <location>
        <begin position="94"/>
        <end position="117"/>
    </location>
</feature>
<evidence type="ECO:0000256" key="1">
    <source>
        <dbReference type="SAM" id="Phobius"/>
    </source>
</evidence>
<evidence type="ECO:0000313" key="3">
    <source>
        <dbReference type="Proteomes" id="UP000580910"/>
    </source>
</evidence>
<keyword evidence="1" id="KW-0812">Transmembrane</keyword>
<dbReference type="InterPro" id="IPR021517">
    <property type="entry name" value="DUF3180"/>
</dbReference>
<gene>
    <name evidence="2" type="ORF">FB382_003509</name>
</gene>
<keyword evidence="1" id="KW-1133">Transmembrane helix</keyword>
<keyword evidence="3" id="KW-1185">Reference proteome</keyword>
<evidence type="ECO:0000313" key="2">
    <source>
        <dbReference type="EMBL" id="MBA8805218.1"/>
    </source>
</evidence>
<feature type="transmembrane region" description="Helical" evidence="1">
    <location>
        <begin position="53"/>
        <end position="74"/>
    </location>
</feature>
<organism evidence="2 3">
    <name type="scientific">Nocardioides ginsengisegetis</name>
    <dbReference type="NCBI Taxonomy" id="661491"/>
    <lineage>
        <taxon>Bacteria</taxon>
        <taxon>Bacillati</taxon>
        <taxon>Actinomycetota</taxon>
        <taxon>Actinomycetes</taxon>
        <taxon>Propionibacteriales</taxon>
        <taxon>Nocardioidaceae</taxon>
        <taxon>Nocardioides</taxon>
    </lineage>
</organism>
<keyword evidence="1" id="KW-0472">Membrane</keyword>
<comment type="caution">
    <text evidence="2">The sequence shown here is derived from an EMBL/GenBank/DDBJ whole genome shotgun (WGS) entry which is preliminary data.</text>
</comment>
<name>A0A7W3J2Q4_9ACTN</name>
<accession>A0A7W3J2Q4</accession>
<dbReference type="AlphaFoldDB" id="A0A7W3J2Q4"/>
<dbReference type="RefSeq" id="WP_182540993.1">
    <property type="nucleotide sequence ID" value="NZ_JACGXA010000001.1"/>
</dbReference>
<feature type="transmembrane region" description="Helical" evidence="1">
    <location>
        <begin position="21"/>
        <end position="41"/>
    </location>
</feature>